<dbReference type="GO" id="GO:0005667">
    <property type="term" value="C:transcription regulator complex"/>
    <property type="evidence" value="ECO:0007669"/>
    <property type="project" value="InterPro"/>
</dbReference>
<organism evidence="4 5">
    <name type="scientific">Arachis duranensis</name>
    <name type="common">Wild peanut</name>
    <dbReference type="NCBI Taxonomy" id="130453"/>
    <lineage>
        <taxon>Eukaryota</taxon>
        <taxon>Viridiplantae</taxon>
        <taxon>Streptophyta</taxon>
        <taxon>Embryophyta</taxon>
        <taxon>Tracheophyta</taxon>
        <taxon>Spermatophyta</taxon>
        <taxon>Magnoliopsida</taxon>
        <taxon>eudicotyledons</taxon>
        <taxon>Gunneridae</taxon>
        <taxon>Pentapetalae</taxon>
        <taxon>rosids</taxon>
        <taxon>fabids</taxon>
        <taxon>Fabales</taxon>
        <taxon>Fabaceae</taxon>
        <taxon>Papilionoideae</taxon>
        <taxon>50 kb inversion clade</taxon>
        <taxon>dalbergioids sensu lato</taxon>
        <taxon>Dalbergieae</taxon>
        <taxon>Pterocarpus clade</taxon>
        <taxon>Arachis</taxon>
    </lineage>
</organism>
<dbReference type="SMART" id="SM01372">
    <property type="entry name" value="E2F_TDP"/>
    <property type="match status" value="1"/>
</dbReference>
<dbReference type="Gene3D" id="1.10.10.10">
    <property type="entry name" value="Winged helix-like DNA-binding domain superfamily/Winged helix DNA-binding domain"/>
    <property type="match status" value="1"/>
</dbReference>
<reference evidence="4" key="1">
    <citation type="journal article" date="2016" name="Nat. Genet.">
        <title>The genome sequences of Arachis duranensis and Arachis ipaensis, the diploid ancestors of cultivated peanut.</title>
        <authorList>
            <person name="Bertioli D.J."/>
            <person name="Cannon S.B."/>
            <person name="Froenicke L."/>
            <person name="Huang G."/>
            <person name="Farmer A.D."/>
            <person name="Cannon E.K."/>
            <person name="Liu X."/>
            <person name="Gao D."/>
            <person name="Clevenger J."/>
            <person name="Dash S."/>
            <person name="Ren L."/>
            <person name="Moretzsohn M.C."/>
            <person name="Shirasawa K."/>
            <person name="Huang W."/>
            <person name="Vidigal B."/>
            <person name="Abernathy B."/>
            <person name="Chu Y."/>
            <person name="Niederhuth C.E."/>
            <person name="Umale P."/>
            <person name="Araujo A.C."/>
            <person name="Kozik A."/>
            <person name="Kim K.D."/>
            <person name="Burow M.D."/>
            <person name="Varshney R.K."/>
            <person name="Wang X."/>
            <person name="Zhang X."/>
            <person name="Barkley N."/>
            <person name="Guimaraes P.M."/>
            <person name="Isobe S."/>
            <person name="Guo B."/>
            <person name="Liao B."/>
            <person name="Stalker H.T."/>
            <person name="Schmitz R.J."/>
            <person name="Scheffler B.E."/>
            <person name="Leal-Bertioli S.C."/>
            <person name="Xun X."/>
            <person name="Jackson S.A."/>
            <person name="Michelmore R."/>
            <person name="Ozias-Akins P."/>
        </authorList>
    </citation>
    <scope>NUCLEOTIDE SEQUENCE [LARGE SCALE GENOMIC DNA]</scope>
    <source>
        <strain evidence="4">cv. V14167</strain>
    </source>
</reference>
<evidence type="ECO:0000256" key="2">
    <source>
        <dbReference type="RuleBase" id="RU003796"/>
    </source>
</evidence>
<dbReference type="GO" id="GO:0000977">
    <property type="term" value="F:RNA polymerase II transcription regulatory region sequence-specific DNA binding"/>
    <property type="evidence" value="ECO:0007669"/>
    <property type="project" value="TreeGrafter"/>
</dbReference>
<keyword evidence="4" id="KW-1185">Reference proteome</keyword>
<dbReference type="SUPFAM" id="SSF46785">
    <property type="entry name" value="Winged helix' DNA-binding domain"/>
    <property type="match status" value="1"/>
</dbReference>
<dbReference type="GO" id="GO:0000981">
    <property type="term" value="F:DNA-binding transcription factor activity, RNA polymerase II-specific"/>
    <property type="evidence" value="ECO:0007669"/>
    <property type="project" value="TreeGrafter"/>
</dbReference>
<comment type="subcellular location">
    <subcellularLocation>
        <location evidence="2">Nucleus</location>
    </subcellularLocation>
</comment>
<dbReference type="PANTHER" id="PTHR12548">
    <property type="entry name" value="TRANSCRIPTION FACTOR DP"/>
    <property type="match status" value="1"/>
</dbReference>
<accession>A0A6P5N6X0</accession>
<dbReference type="GeneID" id="110278705"/>
<keyword evidence="2" id="KW-0539">Nucleus</keyword>
<feature type="domain" description="E2F/DP family winged-helix DNA-binding" evidence="3">
    <location>
        <begin position="92"/>
        <end position="188"/>
    </location>
</feature>
<evidence type="ECO:0000259" key="3">
    <source>
        <dbReference type="SMART" id="SM01372"/>
    </source>
</evidence>
<protein>
    <submittedName>
        <fullName evidence="5">Uncharacterized protein LOC110278705</fullName>
    </submittedName>
</protein>
<comment type="similarity">
    <text evidence="2">Belongs to the E2F/DP family.</text>
</comment>
<gene>
    <name evidence="5" type="primary">LOC110278705</name>
</gene>
<dbReference type="KEGG" id="adu:110278705"/>
<dbReference type="InterPro" id="IPR015648">
    <property type="entry name" value="Transcrpt_fac_DP"/>
</dbReference>
<reference evidence="5" key="2">
    <citation type="submission" date="2025-08" db="UniProtKB">
        <authorList>
            <consortium name="RefSeq"/>
        </authorList>
    </citation>
    <scope>IDENTIFICATION</scope>
    <source>
        <tissue evidence="5">Whole plant</tissue>
    </source>
</reference>
<evidence type="ECO:0000313" key="4">
    <source>
        <dbReference type="Proteomes" id="UP000515211"/>
    </source>
</evidence>
<keyword evidence="2" id="KW-0804">Transcription</keyword>
<dbReference type="InterPro" id="IPR036388">
    <property type="entry name" value="WH-like_DNA-bd_sf"/>
</dbReference>
<proteinExistence type="inferred from homology"/>
<dbReference type="InterPro" id="IPR003316">
    <property type="entry name" value="E2F_WHTH_DNA-bd_dom"/>
</dbReference>
<dbReference type="PANTHER" id="PTHR12548:SF9">
    <property type="entry name" value="TRANSCRIPTION FACTOR DP"/>
    <property type="match status" value="1"/>
</dbReference>
<keyword evidence="2" id="KW-0805">Transcription regulation</keyword>
<evidence type="ECO:0000313" key="5">
    <source>
        <dbReference type="RefSeq" id="XP_020992600.1"/>
    </source>
</evidence>
<dbReference type="Proteomes" id="UP000515211">
    <property type="component" value="Chromosome 3"/>
</dbReference>
<keyword evidence="1" id="KW-0131">Cell cycle</keyword>
<sequence>MLSNFLTIQVILTDIPRYKKDQYRVTLYDPYYVARQMDFCQALATPFPSKTPPLCKINFNRKKGIDKCLDHNDYYSRSDRSLENIFKGLVKSFPDSLEMLTSKTSKRKTEPSKHQKDKKILKVSKVSQTNKVVDELMAEFADLGNSGLSPDKQQYDEKNIHRRVYDALNILMTMDIISKDKREIQWKGFLRTRMNDIEELKICRQPQVLLFLSK</sequence>
<dbReference type="RefSeq" id="XP_020992600.1">
    <property type="nucleotide sequence ID" value="XM_021136941.1"/>
</dbReference>
<dbReference type="GO" id="GO:0051726">
    <property type="term" value="P:regulation of cell cycle"/>
    <property type="evidence" value="ECO:0007669"/>
    <property type="project" value="InterPro"/>
</dbReference>
<evidence type="ECO:0000256" key="1">
    <source>
        <dbReference type="ARBA" id="ARBA00023306"/>
    </source>
</evidence>
<dbReference type="Pfam" id="PF02319">
    <property type="entry name" value="WHD_E2F_TDP"/>
    <property type="match status" value="1"/>
</dbReference>
<dbReference type="GO" id="GO:0005634">
    <property type="term" value="C:nucleus"/>
    <property type="evidence" value="ECO:0007669"/>
    <property type="project" value="UniProtKB-SubCell"/>
</dbReference>
<dbReference type="AlphaFoldDB" id="A0A6P5N6X0"/>
<keyword evidence="2" id="KW-0238">DNA-binding</keyword>
<name>A0A6P5N6X0_ARADU</name>
<dbReference type="InterPro" id="IPR036390">
    <property type="entry name" value="WH_DNA-bd_sf"/>
</dbReference>